<dbReference type="OrthoDB" id="883203at2"/>
<protein>
    <recommendedName>
        <fullName evidence="1">DUF4142 domain-containing protein</fullName>
    </recommendedName>
</protein>
<dbReference type="Pfam" id="PF13628">
    <property type="entry name" value="DUF4142"/>
    <property type="match status" value="1"/>
</dbReference>
<feature type="domain" description="DUF4142" evidence="1">
    <location>
        <begin position="60"/>
        <end position="194"/>
    </location>
</feature>
<name>A0A246FJU3_9BACT</name>
<dbReference type="Proteomes" id="UP000197277">
    <property type="component" value="Unassembled WGS sequence"/>
</dbReference>
<proteinExistence type="predicted"/>
<evidence type="ECO:0000313" key="3">
    <source>
        <dbReference type="Proteomes" id="UP000197277"/>
    </source>
</evidence>
<accession>A0A246FJU3</accession>
<comment type="caution">
    <text evidence="2">The sequence shown here is derived from an EMBL/GenBank/DDBJ whole genome shotgun (WGS) entry which is preliminary data.</text>
</comment>
<evidence type="ECO:0000259" key="1">
    <source>
        <dbReference type="Pfam" id="PF13628"/>
    </source>
</evidence>
<dbReference type="PANTHER" id="PTHR38593">
    <property type="entry name" value="BLR2558 PROTEIN"/>
    <property type="match status" value="1"/>
</dbReference>
<dbReference type="InterPro" id="IPR025419">
    <property type="entry name" value="DUF4142"/>
</dbReference>
<evidence type="ECO:0000313" key="2">
    <source>
        <dbReference type="EMBL" id="OWP62822.1"/>
    </source>
</evidence>
<dbReference type="RefSeq" id="WP_088464749.1">
    <property type="nucleotide sequence ID" value="NZ_NIRR01000019.1"/>
</dbReference>
<reference evidence="2 3" key="1">
    <citation type="submission" date="2017-06" db="EMBL/GenBank/DDBJ databases">
        <title>Hymenobacter amundsenii sp. nov. isolated from regoliths in Antarctica.</title>
        <authorList>
            <person name="Sedlacek I."/>
            <person name="Kralova S."/>
            <person name="Pantucek R."/>
            <person name="Svec P."/>
            <person name="Holochova P."/>
            <person name="Stankova E."/>
            <person name="Vrbovska V."/>
            <person name="Busse H.-J."/>
        </authorList>
    </citation>
    <scope>NUCLEOTIDE SEQUENCE [LARGE SCALE GENOMIC DNA]</scope>
    <source>
        <strain evidence="2 3">CCM 8682</strain>
    </source>
</reference>
<dbReference type="AlphaFoldDB" id="A0A246FJU3"/>
<sequence>MNKSLNRLFTVFAISSLSLWGTTKAQAQRRSVKEANKINEKRNDVKSDMSGINDSKLDYDSEFVVAAASSNMLEIALGQLAQQKGLVTEVKEWGKKMEQDHGMAEQQLREIAFRDQITLPGMMSKDGRDMYDDVDDRKYLGFDKKYLRTLKDLHEQDLKRYAEAATKLRNPDLQRYATQMLLQLREHETMVDQLYQRANDRK</sequence>
<dbReference type="EMBL" id="NIRR01000019">
    <property type="protein sequence ID" value="OWP62822.1"/>
    <property type="molecule type" value="Genomic_DNA"/>
</dbReference>
<dbReference type="InterPro" id="IPR012347">
    <property type="entry name" value="Ferritin-like"/>
</dbReference>
<dbReference type="PANTHER" id="PTHR38593:SF1">
    <property type="entry name" value="BLR2558 PROTEIN"/>
    <property type="match status" value="1"/>
</dbReference>
<keyword evidence="3" id="KW-1185">Reference proteome</keyword>
<organism evidence="2 3">
    <name type="scientific">Hymenobacter amundsenii</name>
    <dbReference type="NCBI Taxonomy" id="2006685"/>
    <lineage>
        <taxon>Bacteria</taxon>
        <taxon>Pseudomonadati</taxon>
        <taxon>Bacteroidota</taxon>
        <taxon>Cytophagia</taxon>
        <taxon>Cytophagales</taxon>
        <taxon>Hymenobacteraceae</taxon>
        <taxon>Hymenobacter</taxon>
    </lineage>
</organism>
<gene>
    <name evidence="2" type="ORF">CDA63_12275</name>
</gene>
<dbReference type="Gene3D" id="1.20.1260.10">
    <property type="match status" value="1"/>
</dbReference>